<name>A0A9X3HI79_MEDGN</name>
<sequence length="106" mass="12075">MTAKEFVKAVKEEKQNAMSVYFSNVSETKVGQMVQELINMGVPNEFLFQFVDTILNENCYHLMLALDGEASLGNIQMTYRLFDEDGKELTGSGDIEREAFEQFMAE</sequence>
<dbReference type="EMBL" id="JAPZED010000031">
    <property type="protein sequence ID" value="MCZ7695269.1"/>
    <property type="molecule type" value="Genomic_DNA"/>
</dbReference>
<accession>A0A9X3HI79</accession>
<organism evidence="1 2">
    <name type="scientific">Mediterraneibacter gnavus</name>
    <name type="common">Ruminococcus gnavus</name>
    <dbReference type="NCBI Taxonomy" id="33038"/>
    <lineage>
        <taxon>Bacteria</taxon>
        <taxon>Bacillati</taxon>
        <taxon>Bacillota</taxon>
        <taxon>Clostridia</taxon>
        <taxon>Lachnospirales</taxon>
        <taxon>Lachnospiraceae</taxon>
        <taxon>Mediterraneibacter</taxon>
    </lineage>
</organism>
<dbReference type="AlphaFoldDB" id="A0A9X3HI79"/>
<reference evidence="1" key="1">
    <citation type="submission" date="2022-12" db="EMBL/GenBank/DDBJ databases">
        <title>Genome of R. gnavus strain RSHDN_123.</title>
        <authorList>
            <person name="Abdugheni R."/>
        </authorList>
    </citation>
    <scope>NUCLEOTIDE SEQUENCE</scope>
    <source>
        <strain evidence="1">RSHDN_123</strain>
    </source>
</reference>
<evidence type="ECO:0000313" key="1">
    <source>
        <dbReference type="EMBL" id="MCZ7695269.1"/>
    </source>
</evidence>
<protein>
    <submittedName>
        <fullName evidence="1">Uncharacterized protein</fullName>
    </submittedName>
</protein>
<evidence type="ECO:0000313" key="2">
    <source>
        <dbReference type="Proteomes" id="UP001148455"/>
    </source>
</evidence>
<proteinExistence type="predicted"/>
<comment type="caution">
    <text evidence="1">The sequence shown here is derived from an EMBL/GenBank/DDBJ whole genome shotgun (WGS) entry which is preliminary data.</text>
</comment>
<gene>
    <name evidence="1" type="ORF">O8D18_14870</name>
</gene>
<dbReference type="RefSeq" id="WP_269763127.1">
    <property type="nucleotide sequence ID" value="NZ_JAPZEC010000031.1"/>
</dbReference>
<dbReference type="Proteomes" id="UP001148455">
    <property type="component" value="Unassembled WGS sequence"/>
</dbReference>